<dbReference type="EMBL" id="FMXR01000008">
    <property type="protein sequence ID" value="SDB15873.1"/>
    <property type="molecule type" value="Genomic_DNA"/>
</dbReference>
<dbReference type="Proteomes" id="UP000199228">
    <property type="component" value="Unassembled WGS sequence"/>
</dbReference>
<evidence type="ECO:0000313" key="5">
    <source>
        <dbReference type="Proteomes" id="UP000199228"/>
    </source>
</evidence>
<accession>A0A1G6B632</accession>
<reference evidence="4 5" key="1">
    <citation type="submission" date="2016-10" db="EMBL/GenBank/DDBJ databases">
        <authorList>
            <person name="de Groot N.N."/>
        </authorList>
    </citation>
    <scope>NUCLEOTIDE SEQUENCE [LARGE SCALE GENOMIC DNA]</scope>
    <source>
        <strain evidence="4 5">DSM 3217</strain>
    </source>
</reference>
<keyword evidence="4" id="KW-0282">Flagellum</keyword>
<keyword evidence="4" id="KW-0969">Cilium</keyword>
<dbReference type="SUPFAM" id="SSF64518">
    <property type="entry name" value="Phase 1 flagellin"/>
    <property type="match status" value="1"/>
</dbReference>
<gene>
    <name evidence="4" type="ORF">SAMN02910417_01198</name>
</gene>
<dbReference type="OrthoDB" id="9781172at2"/>
<protein>
    <recommendedName>
        <fullName evidence="1">Flagellin</fullName>
    </recommendedName>
</protein>
<feature type="domain" description="Flagellin N-terminal" evidence="3">
    <location>
        <begin position="23"/>
        <end position="122"/>
    </location>
</feature>
<dbReference type="STRING" id="1732.SAMN02910417_01198"/>
<dbReference type="AlphaFoldDB" id="A0A1G6B632"/>
<dbReference type="PANTHER" id="PTHR42792">
    <property type="entry name" value="FLAGELLIN"/>
    <property type="match status" value="1"/>
</dbReference>
<dbReference type="PRINTS" id="PR00207">
    <property type="entry name" value="FLAGELLIN"/>
</dbReference>
<keyword evidence="2" id="KW-0175">Coiled coil</keyword>
<name>A0A1G6B632_EUBOX</name>
<dbReference type="InterPro" id="IPR001492">
    <property type="entry name" value="Flagellin"/>
</dbReference>
<evidence type="ECO:0000256" key="1">
    <source>
        <dbReference type="ARBA" id="ARBA00020110"/>
    </source>
</evidence>
<keyword evidence="5" id="KW-1185">Reference proteome</keyword>
<keyword evidence="4" id="KW-0966">Cell projection</keyword>
<dbReference type="Gene3D" id="1.20.1330.10">
    <property type="entry name" value="f41 fragment of flagellin, N-terminal domain"/>
    <property type="match status" value="1"/>
</dbReference>
<dbReference type="PANTHER" id="PTHR42792:SF2">
    <property type="entry name" value="FLAGELLIN"/>
    <property type="match status" value="1"/>
</dbReference>
<sequence>MEVSSLSSSYYTYSDYTSSSNYATDAAGATIEEAITTQTNGAVAGSNNIASAQSLLNVSDSALASVQDYLQSIRELAVQASNATLSDSDKAAIQSQIEEYLQGISDVAGNTTYNTHNLLDGTDSQYKIATDSNGGETTITTGNATLDALGLTGLDVTSDDFDLSVIDDAISTVSSLRSQGGAQYNALSYAYNSNQDKLLQQAKDADEQLENMIETYQSRKKENQLEQYRIQMQKKQQENEQQTITNLFV</sequence>
<organism evidence="4 5">
    <name type="scientific">Eubacterium oxidoreducens</name>
    <dbReference type="NCBI Taxonomy" id="1732"/>
    <lineage>
        <taxon>Bacteria</taxon>
        <taxon>Bacillati</taxon>
        <taxon>Bacillota</taxon>
        <taxon>Clostridia</taxon>
        <taxon>Eubacteriales</taxon>
        <taxon>Eubacteriaceae</taxon>
        <taxon>Eubacterium</taxon>
    </lineage>
</organism>
<evidence type="ECO:0000256" key="2">
    <source>
        <dbReference type="SAM" id="Coils"/>
    </source>
</evidence>
<evidence type="ECO:0000259" key="3">
    <source>
        <dbReference type="Pfam" id="PF00669"/>
    </source>
</evidence>
<dbReference type="InterPro" id="IPR001029">
    <property type="entry name" value="Flagellin_N"/>
</dbReference>
<evidence type="ECO:0000313" key="4">
    <source>
        <dbReference type="EMBL" id="SDB15873.1"/>
    </source>
</evidence>
<dbReference type="RefSeq" id="WP_090173232.1">
    <property type="nucleotide sequence ID" value="NZ_FMXR01000008.1"/>
</dbReference>
<feature type="coiled-coil region" evidence="2">
    <location>
        <begin position="195"/>
        <end position="245"/>
    </location>
</feature>
<proteinExistence type="predicted"/>
<dbReference type="Pfam" id="PF00669">
    <property type="entry name" value="Flagellin_N"/>
    <property type="match status" value="1"/>
</dbReference>
<dbReference type="GO" id="GO:0005198">
    <property type="term" value="F:structural molecule activity"/>
    <property type="evidence" value="ECO:0007669"/>
    <property type="project" value="InterPro"/>
</dbReference>
<dbReference type="GO" id="GO:0009288">
    <property type="term" value="C:bacterial-type flagellum"/>
    <property type="evidence" value="ECO:0007669"/>
    <property type="project" value="InterPro"/>
</dbReference>